<feature type="compositionally biased region" description="Polar residues" evidence="6">
    <location>
        <begin position="1915"/>
        <end position="1928"/>
    </location>
</feature>
<feature type="non-terminal residue" evidence="8">
    <location>
        <position position="2155"/>
    </location>
</feature>
<reference evidence="8" key="1">
    <citation type="submission" date="2023-03" db="EMBL/GenBank/DDBJ databases">
        <title>Electrophorus voltai genome.</title>
        <authorList>
            <person name="Bian C."/>
        </authorList>
    </citation>
    <scope>NUCLEOTIDE SEQUENCE</scope>
    <source>
        <strain evidence="8">CB-2022</strain>
        <tissue evidence="8">Muscle</tissue>
    </source>
</reference>
<feature type="compositionally biased region" description="Basic residues" evidence="6">
    <location>
        <begin position="1833"/>
        <end position="1842"/>
    </location>
</feature>
<accession>A0AAD8ZTD6</accession>
<keyword evidence="3" id="KW-0597">Phosphoprotein</keyword>
<comment type="caution">
    <text evidence="8">The sequence shown here is derived from an EMBL/GenBank/DDBJ whole genome shotgun (WGS) entry which is preliminary data.</text>
</comment>
<feature type="region of interest" description="Disordered" evidence="6">
    <location>
        <begin position="261"/>
        <end position="310"/>
    </location>
</feature>
<evidence type="ECO:0000256" key="3">
    <source>
        <dbReference type="ARBA" id="ARBA00022553"/>
    </source>
</evidence>
<name>A0AAD8ZTD6_9TELE</name>
<feature type="region of interest" description="Disordered" evidence="6">
    <location>
        <begin position="897"/>
        <end position="1940"/>
    </location>
</feature>
<dbReference type="PANTHER" id="PTHR14038">
    <property type="entry name" value="BAT2 HLA-B-ASSOCIATED TRANSCRIPT 2"/>
    <property type="match status" value="1"/>
</dbReference>
<feature type="compositionally biased region" description="Basic residues" evidence="6">
    <location>
        <begin position="1106"/>
        <end position="1123"/>
    </location>
</feature>
<feature type="compositionally biased region" description="Low complexity" evidence="6">
    <location>
        <begin position="809"/>
        <end position="844"/>
    </location>
</feature>
<comment type="function">
    <text evidence="5">Regulatory subunit of casein kinase II/CK2. As part of the kinase complex regulates the basal catalytic activity of the alpha subunit a constitutively active serine/threonine-protein kinase that phosphorylates a large number of substrates containing acidic residues C-terminal to the phosphorylated serine or threonine. Participates in Wnt signaling.</text>
</comment>
<dbReference type="EMBL" id="JAROKS010000003">
    <property type="protein sequence ID" value="KAK1804894.1"/>
    <property type="molecule type" value="Genomic_DNA"/>
</dbReference>
<evidence type="ECO:0000256" key="2">
    <source>
        <dbReference type="ARBA" id="ARBA00017775"/>
    </source>
</evidence>
<dbReference type="Pfam" id="PF01214">
    <property type="entry name" value="CK_II_beta"/>
    <property type="match status" value="1"/>
</dbReference>
<dbReference type="GO" id="GO:0019887">
    <property type="term" value="F:protein kinase regulator activity"/>
    <property type="evidence" value="ECO:0007669"/>
    <property type="project" value="InterPro"/>
</dbReference>
<feature type="region of interest" description="Disordered" evidence="6">
    <location>
        <begin position="796"/>
        <end position="872"/>
    </location>
</feature>
<feature type="compositionally biased region" description="Pro residues" evidence="6">
    <location>
        <begin position="721"/>
        <end position="737"/>
    </location>
</feature>
<evidence type="ECO:0000256" key="5">
    <source>
        <dbReference type="ARBA" id="ARBA00045844"/>
    </source>
</evidence>
<dbReference type="GO" id="GO:0030154">
    <property type="term" value="P:cell differentiation"/>
    <property type="evidence" value="ECO:0007669"/>
    <property type="project" value="TreeGrafter"/>
</dbReference>
<feature type="region of interest" description="Disordered" evidence="6">
    <location>
        <begin position="1"/>
        <end position="86"/>
    </location>
</feature>
<feature type="compositionally biased region" description="Polar residues" evidence="6">
    <location>
        <begin position="1753"/>
        <end position="1795"/>
    </location>
</feature>
<feature type="compositionally biased region" description="Acidic residues" evidence="6">
    <location>
        <begin position="382"/>
        <end position="393"/>
    </location>
</feature>
<evidence type="ECO:0000259" key="7">
    <source>
        <dbReference type="Pfam" id="PF07001"/>
    </source>
</evidence>
<dbReference type="Pfam" id="PF07001">
    <property type="entry name" value="BAT2_N"/>
    <property type="match status" value="1"/>
</dbReference>
<dbReference type="FunFam" id="2.20.25.20:FF:000002">
    <property type="entry name" value="Casein kinase II subunit beta"/>
    <property type="match status" value="1"/>
</dbReference>
<feature type="compositionally biased region" description="Polar residues" evidence="6">
    <location>
        <begin position="1686"/>
        <end position="1700"/>
    </location>
</feature>
<dbReference type="InterPro" id="IPR000704">
    <property type="entry name" value="Casein_kinase_II_reg-sub"/>
</dbReference>
<dbReference type="SMART" id="SM01085">
    <property type="entry name" value="CK_II_beta"/>
    <property type="match status" value="1"/>
</dbReference>
<evidence type="ECO:0000313" key="9">
    <source>
        <dbReference type="Proteomes" id="UP001239994"/>
    </source>
</evidence>
<feature type="region of interest" description="Disordered" evidence="6">
    <location>
        <begin position="721"/>
        <end position="746"/>
    </location>
</feature>
<feature type="compositionally biased region" description="Low complexity" evidence="6">
    <location>
        <begin position="1651"/>
        <end position="1674"/>
    </location>
</feature>
<feature type="compositionally biased region" description="Basic and acidic residues" evidence="6">
    <location>
        <begin position="591"/>
        <end position="619"/>
    </location>
</feature>
<feature type="compositionally biased region" description="Low complexity" evidence="6">
    <location>
        <begin position="1796"/>
        <end position="1819"/>
    </location>
</feature>
<keyword evidence="9" id="KW-1185">Reference proteome</keyword>
<feature type="compositionally biased region" description="Polar residues" evidence="6">
    <location>
        <begin position="1551"/>
        <end position="1560"/>
    </location>
</feature>
<organism evidence="8 9">
    <name type="scientific">Electrophorus voltai</name>
    <dbReference type="NCBI Taxonomy" id="2609070"/>
    <lineage>
        <taxon>Eukaryota</taxon>
        <taxon>Metazoa</taxon>
        <taxon>Chordata</taxon>
        <taxon>Craniata</taxon>
        <taxon>Vertebrata</taxon>
        <taxon>Euteleostomi</taxon>
        <taxon>Actinopterygii</taxon>
        <taxon>Neopterygii</taxon>
        <taxon>Teleostei</taxon>
        <taxon>Ostariophysi</taxon>
        <taxon>Gymnotiformes</taxon>
        <taxon>Gymnotoidei</taxon>
        <taxon>Gymnotidae</taxon>
        <taxon>Electrophorus</taxon>
    </lineage>
</organism>
<dbReference type="Gene3D" id="2.20.25.20">
    <property type="match status" value="1"/>
</dbReference>
<dbReference type="GO" id="GO:0016055">
    <property type="term" value="P:Wnt signaling pathway"/>
    <property type="evidence" value="ECO:0007669"/>
    <property type="project" value="UniProtKB-KW"/>
</dbReference>
<keyword evidence="4" id="KW-0879">Wnt signaling pathway</keyword>
<feature type="compositionally biased region" description="Low complexity" evidence="6">
    <location>
        <begin position="638"/>
        <end position="654"/>
    </location>
</feature>
<feature type="compositionally biased region" description="Polar residues" evidence="6">
    <location>
        <begin position="679"/>
        <end position="699"/>
    </location>
</feature>
<dbReference type="InterPro" id="IPR033184">
    <property type="entry name" value="PRRC2"/>
</dbReference>
<evidence type="ECO:0000313" key="8">
    <source>
        <dbReference type="EMBL" id="KAK1804894.1"/>
    </source>
</evidence>
<feature type="domain" description="BAT2 N-terminal" evidence="7">
    <location>
        <begin position="1"/>
        <end position="92"/>
    </location>
</feature>
<sequence>APRHGLQSLGKVASARRMPPPANLPSLKAENKGNDPNVSLVPKDGTGWASKQEQADPKSTDVSSAPQPESQPPVASQTPVSSLPRTPPAQEVWLNCSLPQASPQFHLVCPKYSSSRRGKILGSGRCYTWSTRRCNIEFRSKRLVMVTFVYGKTQLGSPTFNELCMERKRSDTLEYKTSVMAPYSWAHTGGKGSNQPSPFSREEFPTLQAAGDQDRAGREQATADQWYGPGPSLRPQNVTSWRDGGGRALAPTIVGEGVAEGGAGGAMVTDGAAGVPPLQNPPSHGPPRNPPAGSPTLPLPQPPVGPQFPPYRGIIPPFMYPPYLPFPPPYGPQGPYRYPPPNEAPRFPRSQGGLGPELRPPGGPRGGEVVKRPSILKQDDLKELDELDHDGDEGWAGAQEEIDYSAKLKFSDDEGEDDGEEEKTEGKNGAREQQKSQEGPAPALRARLSDVGADTRRTSPSGTDEAPPPPSGKPTWAEEGGSGWGSHANAAHYQGRRPGLGGPREQLSPPPGSLLGQGPYSYYRQDRPPTQTASAKPPGATAQQPSGPAAPASSPLLAQPHGGDDEDETWRQRRKQSSSEISAAVERARRRREEEERRMEEERRAACAEKLKRLDEKQHQQQQQSVKPSTAGEVSAGSPSPSLPTSISSSSASQPPSPCVDMEEPPLQPPQAGGATLGLSANNRQRAGSNSSYDSNTGMAPSHEVIPNLILKPNGARPFPPLSELPQVAPPLVPHPHQPLEVSGPGEMKEEPVAVAAHVRSVRGGEDSVKAEAMSGVVGGTSVAVGRQGSGMLSQGFSKYQKSLPPRFQRQQQEQLLKQQQQWQQQHSQAAQAQLQSQTPQQGSSPGTAQPAGPKQPALYPPGSMGRPPPSLPMNFDPRWMMMSYMDPRLMQGRPPPMDYYSASMHPTGLMSRERSDSCGSGSDPFDRQQHAGPPHPHRGTPPMDPKLAWGPDVFPGASEGRGLSSPLRQKQTLEEEDLGKGPRCDTPPVRMGAVGPIQPPGVTPNSPSGSSDQTASPVGTQVGSQGGGHRQSFLGGRGNYSSFPDGSRMAHQQRGTSAGELRNFGHPDEGTHGDQPSQIWGGPHPHFDRNGRAELSSLESNPAHLQHHHAHPHHPPHFSIHPHKQENGRERERGGGGGGGGGETKKSETSPPLPQPSISSSCSSSTSSSSARDDGGGKQSLHHPPPHQEHGTGSVGARKQDKAGGAYAHPQPSLHSVQQQHHPKANPRGREQKTETQWGPRPGGSSVSGGTVHNRKMVSGLGTNAGVEDSTNQLTDKPAVQSGSGNLNKRAGPIKRPVLKEMKKEGGEGEGAEKSTGVSVKDKEQDAGQVSVKPELSSGSQPSVPCAKDEPAPAGKPRNGGKERSVGGVIGKGSKEAESSVQAAGYSVPPSRRERERSYERSGSGGATTYHASSSRGGRASRGRAEFYGRGRGYRGTYTGSTRGRAGGRSSRDYRPAANSGYQQGSSNQDYKREVSSGRHGQGGGQPNPGRARNHSETRSEGSEYEEVPKRRRQRGSETGSESAASDLAHSDREDRKVNTKKVTGGENPSMGTSTTSAPPRNIQARVFTPRGVPSRRGRGGGGTGTGAYRSTGNAGVNGIHRSGSGSSSHSLSAKTSALVRKQQLPMQPSPLKEPGRGPVGDKKEKTPEPSQSQNQGVNSSVPSAPSVPATAPQGTENGGVARPSSGNPTSNSIGSSTKPFPLHNADGRSFPHRGFERPPRRKRHGRSHQQQDKPPRFRRLKQERENAARINGSSGILESVGGPQQRSASPSQNSVQETDGTPNMSTATGVVNANHSISLTTNNNNNSQHGSGNLNLNSHHHYHSNSALPHPQHHHHHHHNPAGGTKSPDVSNQNSDQANEEWETASESSDFTEFREREGGGGSKSYSSYHHHHHPPGRGGGGGGGAEREITTKESAANKRSFSSQRPGMERQNRRFPKMSSSEEVSWISWFCGLRGNEFFCEVDEDYIQDKFNLTGLNEQVPHYRQALDMILDLEPDEELEDNPNQSDLIEQAAEMLYGLIHARYILTNRGIAQMLEKYQQGDFGYCPRVYCENQPMLPIGLSDIPGEAMVKLYCPKCMDVYTPKSSRHHHTDGAYFGTGFPHMLFMVHPEYRPKRPANQFVPRLYGFKIHPMAYQLQLQAASSFKSPVKAIR</sequence>
<protein>
    <recommendedName>
        <fullName evidence="2">Casein kinase II subunit beta</fullName>
    </recommendedName>
</protein>
<feature type="region of interest" description="Disordered" evidence="6">
    <location>
        <begin position="334"/>
        <end position="701"/>
    </location>
</feature>
<dbReference type="FunFam" id="1.10.1820.10:FF:000001">
    <property type="entry name" value="Casein kinase II subunit beta"/>
    <property type="match status" value="1"/>
</dbReference>
<dbReference type="PANTHER" id="PTHR14038:SF5">
    <property type="entry name" value="PROTEIN PRRC2A"/>
    <property type="match status" value="1"/>
</dbReference>
<feature type="compositionally biased region" description="Basic and acidic residues" evidence="6">
    <location>
        <begin position="424"/>
        <end position="435"/>
    </location>
</feature>
<feature type="compositionally biased region" description="Low complexity" evidence="6">
    <location>
        <begin position="1157"/>
        <end position="1171"/>
    </location>
</feature>
<dbReference type="InterPro" id="IPR035991">
    <property type="entry name" value="Casein_kinase_II_beta-like"/>
</dbReference>
<dbReference type="SUPFAM" id="SSF57798">
    <property type="entry name" value="Casein kinase II beta subunit"/>
    <property type="match status" value="1"/>
</dbReference>
<evidence type="ECO:0000256" key="1">
    <source>
        <dbReference type="ARBA" id="ARBA00006941"/>
    </source>
</evidence>
<feature type="compositionally biased region" description="Low complexity" evidence="6">
    <location>
        <begin position="1604"/>
        <end position="1620"/>
    </location>
</feature>
<feature type="compositionally biased region" description="Polar residues" evidence="6">
    <location>
        <begin position="1004"/>
        <end position="1024"/>
    </location>
</feature>
<feature type="compositionally biased region" description="Basic and acidic residues" evidence="6">
    <location>
        <begin position="1530"/>
        <end position="1539"/>
    </location>
</feature>
<dbReference type="GO" id="GO:0005956">
    <property type="term" value="C:protein kinase CK2 complex"/>
    <property type="evidence" value="ECO:0007669"/>
    <property type="project" value="InterPro"/>
</dbReference>
<dbReference type="Gene3D" id="1.10.1820.10">
    <property type="entry name" value="protein kinase ck2 holoenzyme, chain C, domain 1"/>
    <property type="match status" value="1"/>
</dbReference>
<feature type="compositionally biased region" description="Basic and acidic residues" evidence="6">
    <location>
        <begin position="1392"/>
        <end position="1401"/>
    </location>
</feature>
<feature type="compositionally biased region" description="Low complexity" evidence="6">
    <location>
        <begin position="537"/>
        <end position="560"/>
    </location>
</feature>
<feature type="compositionally biased region" description="Basic and acidic residues" evidence="6">
    <location>
        <begin position="1299"/>
        <end position="1314"/>
    </location>
</feature>
<feature type="compositionally biased region" description="Basic and acidic residues" evidence="6">
    <location>
        <begin position="1064"/>
        <end position="1073"/>
    </location>
</feature>
<feature type="compositionally biased region" description="Basic and acidic residues" evidence="6">
    <location>
        <begin position="1635"/>
        <end position="1649"/>
    </location>
</feature>
<feature type="compositionally biased region" description="Pro residues" evidence="6">
    <location>
        <begin position="334"/>
        <end position="343"/>
    </location>
</feature>
<gene>
    <name evidence="8" type="ORF">P4O66_019261</name>
</gene>
<feature type="compositionally biased region" description="Polar residues" evidence="6">
    <location>
        <begin position="1850"/>
        <end position="1859"/>
    </location>
</feature>
<feature type="compositionally biased region" description="Acidic residues" evidence="6">
    <location>
        <begin position="413"/>
        <end position="423"/>
    </location>
</feature>
<feature type="compositionally biased region" description="Low complexity" evidence="6">
    <location>
        <begin position="1436"/>
        <end position="1445"/>
    </location>
</feature>
<dbReference type="InterPro" id="IPR016149">
    <property type="entry name" value="Casein_kin_II_reg-sub_N"/>
</dbReference>
<dbReference type="InterPro" id="IPR009738">
    <property type="entry name" value="BAT2_N"/>
</dbReference>
<dbReference type="PROSITE" id="PS01101">
    <property type="entry name" value="CK2_BETA"/>
    <property type="match status" value="1"/>
</dbReference>
<feature type="compositionally biased region" description="Pro residues" evidence="6">
    <location>
        <begin position="278"/>
        <end position="309"/>
    </location>
</feature>
<proteinExistence type="inferred from homology"/>
<evidence type="ECO:0000256" key="6">
    <source>
        <dbReference type="SAM" id="MobiDB-lite"/>
    </source>
</evidence>
<comment type="similarity">
    <text evidence="1">Belongs to the casein kinase 2 subunit beta family.</text>
</comment>
<dbReference type="PRINTS" id="PR00472">
    <property type="entry name" value="CASNKINASEII"/>
</dbReference>
<feature type="compositionally biased region" description="Basic and acidic residues" evidence="6">
    <location>
        <begin position="1124"/>
        <end position="1135"/>
    </location>
</feature>
<feature type="compositionally biased region" description="Polar residues" evidence="6">
    <location>
        <begin position="60"/>
        <end position="84"/>
    </location>
</feature>
<evidence type="ECO:0000256" key="4">
    <source>
        <dbReference type="ARBA" id="ARBA00022687"/>
    </source>
</evidence>
<feature type="compositionally biased region" description="Polar residues" evidence="6">
    <location>
        <begin position="1461"/>
        <end position="1470"/>
    </location>
</feature>
<feature type="region of interest" description="Disordered" evidence="6">
    <location>
        <begin position="208"/>
        <end position="249"/>
    </location>
</feature>
<feature type="compositionally biased region" description="Polar residues" evidence="6">
    <location>
        <begin position="1270"/>
        <end position="1288"/>
    </location>
</feature>
<feature type="compositionally biased region" description="Basic and acidic residues" evidence="6">
    <location>
        <begin position="1731"/>
        <end position="1749"/>
    </location>
</feature>
<dbReference type="Proteomes" id="UP001239994">
    <property type="component" value="Unassembled WGS sequence"/>
</dbReference>